<evidence type="ECO:0000313" key="3">
    <source>
        <dbReference type="Proteomes" id="UP000741282"/>
    </source>
</evidence>
<keyword evidence="1" id="KW-0472">Membrane</keyword>
<keyword evidence="1" id="KW-1133">Transmembrane helix</keyword>
<dbReference type="AlphaFoldDB" id="A0A955KXS0"/>
<reference evidence="2" key="1">
    <citation type="submission" date="2020-04" db="EMBL/GenBank/DDBJ databases">
        <authorList>
            <person name="Zhang T."/>
        </authorList>
    </citation>
    <scope>NUCLEOTIDE SEQUENCE</scope>
    <source>
        <strain evidence="2">HKST-UBA17</strain>
    </source>
</reference>
<evidence type="ECO:0008006" key="4">
    <source>
        <dbReference type="Google" id="ProtNLM"/>
    </source>
</evidence>
<proteinExistence type="predicted"/>
<sequence length="344" mass="38380">METKDKQKKKNRSKFDPTSSYVVETASDQSYNGVIGSTKESILELIDKVDRTAKRKRELKELGLEEDFNPKETYVFKSQKQGIRTWKDFLLVYFMMILSISAFVSILVYFGYLENPLLKFIHDPSVTPRQIVAIQPFADDDLPNFNAPRTIELIEPTQGEMLTGKFVATGSATASFLAVKIEVYDDRGIRLGESTGGLTGIEPDLRSWTTPINLQNSPSTTEGYILVFPISEGVDSDLTLKIPIRFAISSAPKISMIGPIRDQISNDTTVIFRGTTEYEGPLRLVLTGEIGNEIGEYVLPVEDGKIDTAIVIGSIAGLESSFGNWRIYDEGNILLEIPVRFQPM</sequence>
<name>A0A955KXS0_9BACT</name>
<dbReference type="EMBL" id="JAGQLN010000002">
    <property type="protein sequence ID" value="MCA9376400.1"/>
    <property type="molecule type" value="Genomic_DNA"/>
</dbReference>
<feature type="transmembrane region" description="Helical" evidence="1">
    <location>
        <begin position="90"/>
        <end position="112"/>
    </location>
</feature>
<organism evidence="2 3">
    <name type="scientific">Candidatus Dojkabacteria bacterium</name>
    <dbReference type="NCBI Taxonomy" id="2099670"/>
    <lineage>
        <taxon>Bacteria</taxon>
        <taxon>Candidatus Dojkabacteria</taxon>
    </lineage>
</organism>
<comment type="caution">
    <text evidence="2">The sequence shown here is derived from an EMBL/GenBank/DDBJ whole genome shotgun (WGS) entry which is preliminary data.</text>
</comment>
<evidence type="ECO:0000256" key="1">
    <source>
        <dbReference type="SAM" id="Phobius"/>
    </source>
</evidence>
<gene>
    <name evidence="2" type="ORF">KC685_00585</name>
</gene>
<evidence type="ECO:0000313" key="2">
    <source>
        <dbReference type="EMBL" id="MCA9376400.1"/>
    </source>
</evidence>
<reference evidence="2" key="2">
    <citation type="journal article" date="2021" name="Microbiome">
        <title>Successional dynamics and alternative stable states in a saline activated sludge microbial community over 9 years.</title>
        <authorList>
            <person name="Wang Y."/>
            <person name="Ye J."/>
            <person name="Ju F."/>
            <person name="Liu L."/>
            <person name="Boyd J.A."/>
            <person name="Deng Y."/>
            <person name="Parks D.H."/>
            <person name="Jiang X."/>
            <person name="Yin X."/>
            <person name="Woodcroft B.J."/>
            <person name="Tyson G.W."/>
            <person name="Hugenholtz P."/>
            <person name="Polz M.F."/>
            <person name="Zhang T."/>
        </authorList>
    </citation>
    <scope>NUCLEOTIDE SEQUENCE</scope>
    <source>
        <strain evidence="2">HKST-UBA17</strain>
    </source>
</reference>
<accession>A0A955KXS0</accession>
<protein>
    <recommendedName>
        <fullName evidence="4">Bacterial spore germination immunoglobulin-like domain-containing protein</fullName>
    </recommendedName>
</protein>
<dbReference type="Proteomes" id="UP000741282">
    <property type="component" value="Unassembled WGS sequence"/>
</dbReference>
<keyword evidence="1" id="KW-0812">Transmembrane</keyword>